<accession>X1CFL4</accession>
<feature type="non-terminal residue" evidence="1">
    <location>
        <position position="1"/>
    </location>
</feature>
<proteinExistence type="predicted"/>
<name>X1CFL4_9ZZZZ</name>
<dbReference type="EMBL" id="BART01022055">
    <property type="protein sequence ID" value="GAG91902.1"/>
    <property type="molecule type" value="Genomic_DNA"/>
</dbReference>
<sequence length="34" mass="3941">FSYIWSLTIEIFSDLLSVFLPRKVPLALFSPNLI</sequence>
<dbReference type="AlphaFoldDB" id="X1CFL4"/>
<protein>
    <submittedName>
        <fullName evidence="1">Uncharacterized protein</fullName>
    </submittedName>
</protein>
<organism evidence="1">
    <name type="scientific">marine sediment metagenome</name>
    <dbReference type="NCBI Taxonomy" id="412755"/>
    <lineage>
        <taxon>unclassified sequences</taxon>
        <taxon>metagenomes</taxon>
        <taxon>ecological metagenomes</taxon>
    </lineage>
</organism>
<reference evidence="1" key="1">
    <citation type="journal article" date="2014" name="Front. Microbiol.">
        <title>High frequency of phylogenetically diverse reductive dehalogenase-homologous genes in deep subseafloor sedimentary metagenomes.</title>
        <authorList>
            <person name="Kawai M."/>
            <person name="Futagami T."/>
            <person name="Toyoda A."/>
            <person name="Takaki Y."/>
            <person name="Nishi S."/>
            <person name="Hori S."/>
            <person name="Arai W."/>
            <person name="Tsubouchi T."/>
            <person name="Morono Y."/>
            <person name="Uchiyama I."/>
            <person name="Ito T."/>
            <person name="Fujiyama A."/>
            <person name="Inagaki F."/>
            <person name="Takami H."/>
        </authorList>
    </citation>
    <scope>NUCLEOTIDE SEQUENCE</scope>
    <source>
        <strain evidence="1">Expedition CK06-06</strain>
    </source>
</reference>
<evidence type="ECO:0000313" key="1">
    <source>
        <dbReference type="EMBL" id="GAG91902.1"/>
    </source>
</evidence>
<gene>
    <name evidence="1" type="ORF">S01H4_40494</name>
</gene>
<comment type="caution">
    <text evidence="1">The sequence shown here is derived from an EMBL/GenBank/DDBJ whole genome shotgun (WGS) entry which is preliminary data.</text>
</comment>